<dbReference type="FunFam" id="3.40.50.720:FF:000009">
    <property type="entry name" value="Fatty oxidation complex, alpha subunit"/>
    <property type="match status" value="1"/>
</dbReference>
<dbReference type="SUPFAM" id="SSF51735">
    <property type="entry name" value="NAD(P)-binding Rossmann-fold domains"/>
    <property type="match status" value="1"/>
</dbReference>
<evidence type="ECO:0000259" key="2">
    <source>
        <dbReference type="Pfam" id="PF00725"/>
    </source>
</evidence>
<feature type="domain" description="3-hydroxyacyl-CoA dehydrogenase C-terminal" evidence="2">
    <location>
        <begin position="413"/>
        <end position="496"/>
    </location>
</feature>
<evidence type="ECO:0000256" key="1">
    <source>
        <dbReference type="ARBA" id="ARBA00023002"/>
    </source>
</evidence>
<dbReference type="InterPro" id="IPR013328">
    <property type="entry name" value="6PGD_dom2"/>
</dbReference>
<dbReference type="GO" id="GO:0070403">
    <property type="term" value="F:NAD+ binding"/>
    <property type="evidence" value="ECO:0007669"/>
    <property type="project" value="InterPro"/>
</dbReference>
<dbReference type="Proteomes" id="UP000198615">
    <property type="component" value="Unassembled WGS sequence"/>
</dbReference>
<evidence type="ECO:0000313" key="4">
    <source>
        <dbReference type="EMBL" id="SDG28417.1"/>
    </source>
</evidence>
<accession>A0A8G2BKS6</accession>
<dbReference type="GO" id="GO:0006631">
    <property type="term" value="P:fatty acid metabolic process"/>
    <property type="evidence" value="ECO:0007669"/>
    <property type="project" value="InterPro"/>
</dbReference>
<feature type="domain" description="3-hydroxyacyl-CoA dehydrogenase C-terminal" evidence="2">
    <location>
        <begin position="191"/>
        <end position="288"/>
    </location>
</feature>
<evidence type="ECO:0000259" key="3">
    <source>
        <dbReference type="Pfam" id="PF02737"/>
    </source>
</evidence>
<reference evidence="4 5" key="1">
    <citation type="submission" date="2016-10" db="EMBL/GenBank/DDBJ databases">
        <authorList>
            <person name="Varghese N."/>
            <person name="Submissions S."/>
        </authorList>
    </citation>
    <scope>NUCLEOTIDE SEQUENCE [LARGE SCALE GENOMIC DNA]</scope>
    <source>
        <strain evidence="4 5">DSM 18839</strain>
    </source>
</reference>
<proteinExistence type="predicted"/>
<dbReference type="PANTHER" id="PTHR48075">
    <property type="entry name" value="3-HYDROXYACYL-COA DEHYDROGENASE FAMILY PROTEIN"/>
    <property type="match status" value="1"/>
</dbReference>
<dbReference type="Pfam" id="PF00725">
    <property type="entry name" value="3HCDH"/>
    <property type="match status" value="2"/>
</dbReference>
<dbReference type="AlphaFoldDB" id="A0A8G2BKS6"/>
<feature type="domain" description="3-hydroxyacyl-CoA dehydrogenase NAD binding" evidence="3">
    <location>
        <begin position="11"/>
        <end position="188"/>
    </location>
</feature>
<evidence type="ECO:0000313" key="5">
    <source>
        <dbReference type="Proteomes" id="UP000198615"/>
    </source>
</evidence>
<dbReference type="RefSeq" id="WP_093152968.1">
    <property type="nucleotide sequence ID" value="NZ_FNBW01000013.1"/>
</dbReference>
<dbReference type="Gene3D" id="1.10.1040.10">
    <property type="entry name" value="N-(1-d-carboxylethyl)-l-norvaline Dehydrogenase, domain 2"/>
    <property type="match status" value="1"/>
</dbReference>
<dbReference type="InterPro" id="IPR008927">
    <property type="entry name" value="6-PGluconate_DH-like_C_sf"/>
</dbReference>
<keyword evidence="5" id="KW-1185">Reference proteome</keyword>
<dbReference type="Pfam" id="PF02737">
    <property type="entry name" value="3HCDH_N"/>
    <property type="match status" value="1"/>
</dbReference>
<comment type="caution">
    <text evidence="4">The sequence shown here is derived from an EMBL/GenBank/DDBJ whole genome shotgun (WGS) entry which is preliminary data.</text>
</comment>
<dbReference type="OrthoDB" id="9771883at2"/>
<dbReference type="InterPro" id="IPR006108">
    <property type="entry name" value="3HC_DH_C"/>
</dbReference>
<keyword evidence="1" id="KW-0560">Oxidoreductase</keyword>
<gene>
    <name evidence="4" type="ORF">SAMN05660686_03910</name>
</gene>
<dbReference type="EMBL" id="FNBW01000013">
    <property type="protein sequence ID" value="SDG28417.1"/>
    <property type="molecule type" value="Genomic_DNA"/>
</dbReference>
<protein>
    <submittedName>
        <fullName evidence="4">3-hydroxybutyryl-CoA dehydrogenase</fullName>
    </submittedName>
</protein>
<dbReference type="InterPro" id="IPR006176">
    <property type="entry name" value="3-OHacyl-CoA_DH_NAD-bd"/>
</dbReference>
<name>A0A8G2BKS6_9PROT</name>
<dbReference type="NCBIfam" id="NF006124">
    <property type="entry name" value="PRK08268.1"/>
    <property type="match status" value="1"/>
</dbReference>
<sequence length="503" mass="53390">MVDVTSRDLVIGVVGCGAMGQGIIQVALQGGMKVVAHDAMVGGAEAGAKKVIARLDRLVEKGTLEADAAAAIKDKLVVSNGIEDLAPCGVVVEAVFEDIEVKRDLFTAIEGVVAEDAIIASNTSSLPIGSIARVCKHPGRIAGLHFFNPVPLMRLVEIIQGPATDDAVIEKLVTVGERFGRTPVVVKDSPGFLVNLGGRAFTTEGLHLEHEAVATPAQVDAVMRDCGHFRMGPFQLMDLTGIDVNYPVSMIVFEQFLNDPRLRTTPLHRALAEAGRFGRKTGQGHFRYDDKGQVIDPPSPDHVTDAAPATTVAVATEGDEALAELLERAGLNVRNDDGTMPVVAALYGEDATGFAARTGTDHTRLVAIDTTGDTSKRITLMTAPAADPAHRDAVAAAFAKAGVAPTVIQDSPGFILQRMRAMIANLGCEMAQIALATPSDIDTAMKLGLNYPLGPLEIAEQMGVKRTYEILSAIHDATRDPRYRPSLWLRRRALLGLGAHQTA</sequence>
<dbReference type="InterPro" id="IPR036291">
    <property type="entry name" value="NAD(P)-bd_dom_sf"/>
</dbReference>
<dbReference type="SUPFAM" id="SSF48179">
    <property type="entry name" value="6-phosphogluconate dehydrogenase C-terminal domain-like"/>
    <property type="match status" value="2"/>
</dbReference>
<dbReference type="Gene3D" id="3.40.50.720">
    <property type="entry name" value="NAD(P)-binding Rossmann-like Domain"/>
    <property type="match status" value="1"/>
</dbReference>
<organism evidence="4 5">
    <name type="scientific">Thalassobaculum litoreum DSM 18839</name>
    <dbReference type="NCBI Taxonomy" id="1123362"/>
    <lineage>
        <taxon>Bacteria</taxon>
        <taxon>Pseudomonadati</taxon>
        <taxon>Pseudomonadota</taxon>
        <taxon>Alphaproteobacteria</taxon>
        <taxon>Rhodospirillales</taxon>
        <taxon>Thalassobaculaceae</taxon>
        <taxon>Thalassobaculum</taxon>
    </lineage>
</organism>
<dbReference type="PANTHER" id="PTHR48075:SF5">
    <property type="entry name" value="3-HYDROXYBUTYRYL-COA DEHYDROGENASE"/>
    <property type="match status" value="1"/>
</dbReference>
<dbReference type="GO" id="GO:0016616">
    <property type="term" value="F:oxidoreductase activity, acting on the CH-OH group of donors, NAD or NADP as acceptor"/>
    <property type="evidence" value="ECO:0007669"/>
    <property type="project" value="InterPro"/>
</dbReference>
<dbReference type="Gene3D" id="1.10.1040.50">
    <property type="match status" value="1"/>
</dbReference>